<proteinExistence type="predicted"/>
<dbReference type="EMBL" id="LR593887">
    <property type="protein sequence ID" value="VTS05055.1"/>
    <property type="molecule type" value="Genomic_DNA"/>
</dbReference>
<name>A0A6C2YR11_9BACT</name>
<dbReference type="AlphaFoldDB" id="A0A6C2YR11"/>
<keyword evidence="2" id="KW-1185">Reference proteome</keyword>
<gene>
    <name evidence="1" type="ORF">GMBLW1_01160</name>
</gene>
<dbReference type="EMBL" id="LR586016">
    <property type="protein sequence ID" value="VIP03844.1"/>
    <property type="molecule type" value="Genomic_DNA"/>
</dbReference>
<evidence type="ECO:0000313" key="1">
    <source>
        <dbReference type="EMBL" id="VIP03844.1"/>
    </source>
</evidence>
<organism evidence="1">
    <name type="scientific">Tuwongella immobilis</name>
    <dbReference type="NCBI Taxonomy" id="692036"/>
    <lineage>
        <taxon>Bacteria</taxon>
        <taxon>Pseudomonadati</taxon>
        <taxon>Planctomycetota</taxon>
        <taxon>Planctomycetia</taxon>
        <taxon>Gemmatales</taxon>
        <taxon>Gemmataceae</taxon>
        <taxon>Tuwongella</taxon>
    </lineage>
</organism>
<accession>A0A6C2YR11</accession>
<reference evidence="1" key="1">
    <citation type="submission" date="2019-04" db="EMBL/GenBank/DDBJ databases">
        <authorList>
            <consortium name="Science for Life Laboratories"/>
        </authorList>
    </citation>
    <scope>NUCLEOTIDE SEQUENCE</scope>
    <source>
        <strain evidence="1">MBLW1</strain>
    </source>
</reference>
<dbReference type="InParanoid" id="A0A6C2YR11"/>
<dbReference type="RefSeq" id="WP_162658997.1">
    <property type="nucleotide sequence ID" value="NZ_LR593887.1"/>
</dbReference>
<protein>
    <submittedName>
        <fullName evidence="1">Uncharacterized protein</fullName>
    </submittedName>
</protein>
<sequence length="207" mass="22416">MRRFRRTPIWPLARLLIVAGLLLGHGMSLLGFPQFRPIVSVESASDDAYPCQSHGCGCATAATCWQGDCCCFTLVEKVAWADAHGAAVPDSARRKAAGDRAATAKRPKSCCDSMNRHATQASSCCETDCSTDTMTASDDAPSIWERVIRGQSCRRTPSVGLFAAEPSLPQTEPLALPMFGPIPRLRPTPDLREIRVPTRPLIPPPKN</sequence>
<evidence type="ECO:0000313" key="2">
    <source>
        <dbReference type="Proteomes" id="UP000464378"/>
    </source>
</evidence>
<dbReference type="KEGG" id="tim:GMBLW1_01160"/>
<dbReference type="Proteomes" id="UP000464378">
    <property type="component" value="Chromosome"/>
</dbReference>